<evidence type="ECO:0000313" key="2">
    <source>
        <dbReference type="EMBL" id="TFV10853.1"/>
    </source>
</evidence>
<gene>
    <name evidence="2" type="ORF">E4T80_05555</name>
</gene>
<keyword evidence="1" id="KW-0732">Signal</keyword>
<protein>
    <submittedName>
        <fullName evidence="2">Uncharacterized protein</fullName>
    </submittedName>
</protein>
<proteinExistence type="predicted"/>
<organism evidence="2 3">
    <name type="scientific">Muribacter muris</name>
    <dbReference type="NCBI Taxonomy" id="67855"/>
    <lineage>
        <taxon>Bacteria</taxon>
        <taxon>Pseudomonadati</taxon>
        <taxon>Pseudomonadota</taxon>
        <taxon>Gammaproteobacteria</taxon>
        <taxon>Pasteurellales</taxon>
        <taxon>Pasteurellaceae</taxon>
        <taxon>Muribacter</taxon>
    </lineage>
</organism>
<evidence type="ECO:0000256" key="1">
    <source>
        <dbReference type="SAM" id="SignalP"/>
    </source>
</evidence>
<accession>A0A4Y9JYJ0</accession>
<dbReference type="AlphaFoldDB" id="A0A4Y9JYJ0"/>
<reference evidence="2 3" key="1">
    <citation type="submission" date="2019-03" db="EMBL/GenBank/DDBJ databases">
        <title>Diversity of the mouse oral microbiome.</title>
        <authorList>
            <person name="Joseph S."/>
            <person name="Aduse-Opoku J."/>
            <person name="Curtis M."/>
            <person name="Wade W."/>
            <person name="Hashim A."/>
        </authorList>
    </citation>
    <scope>NUCLEOTIDE SEQUENCE [LARGE SCALE GENOMIC DNA]</scope>
    <source>
        <strain evidence="2 3">WT12</strain>
    </source>
</reference>
<dbReference type="EMBL" id="SPPA01000010">
    <property type="protein sequence ID" value="TFV10853.1"/>
    <property type="molecule type" value="Genomic_DNA"/>
</dbReference>
<dbReference type="RefSeq" id="WP_135055851.1">
    <property type="nucleotide sequence ID" value="NZ_JADGLC010000010.1"/>
</dbReference>
<comment type="caution">
    <text evidence="2">The sequence shown here is derived from an EMBL/GenBank/DDBJ whole genome shotgun (WGS) entry which is preliminary data.</text>
</comment>
<evidence type="ECO:0000313" key="3">
    <source>
        <dbReference type="Proteomes" id="UP000297396"/>
    </source>
</evidence>
<dbReference type="OrthoDB" id="5679462at2"/>
<name>A0A4Y9JYJ0_9PAST</name>
<feature type="signal peptide" evidence="1">
    <location>
        <begin position="1"/>
        <end position="19"/>
    </location>
</feature>
<feature type="chain" id="PRO_5021289579" evidence="1">
    <location>
        <begin position="20"/>
        <end position="124"/>
    </location>
</feature>
<sequence>MKKTVFALLTVAFSLPAFACDEDYGQGQRYSTGYYLKNGKLTKSKVENCTNGVGHQSYTFSNGTIVSFIHINLAMTTGEDGYKTDIDINGKEAKETKRLKGLPASFRGACYRPKSKGSKQVYCI</sequence>
<dbReference type="Proteomes" id="UP000297396">
    <property type="component" value="Unassembled WGS sequence"/>
</dbReference>